<keyword evidence="5" id="KW-0676">Redox-active center</keyword>
<proteinExistence type="inferred from homology"/>
<protein>
    <submittedName>
        <fullName evidence="8 9">Protein disulfide-isomerase</fullName>
    </submittedName>
</protein>
<keyword evidence="2 6" id="KW-0732">Signal</keyword>
<name>A0A380C153_9STAP</name>
<sequence length="205" mass="23661">MKKYLSILLLISVAMLIVVGCSNKDDVHKDDQYSKDGKVKMIVYGDFKCPYCKKVETKIMPKIEQQYIDKGLVDYQFINMAFLGSDSIIGSRAGHAVQLIAPKHYSDFQKAMYAQQPKSEDNWITEKVVDNQIDTLDITNNKKEQIKKSYKTKNSKAWQAANKDKKLSEERHIETAPTVFIGGEKVEDPYKFKNYKQLIEKYSKK</sequence>
<evidence type="ECO:0000313" key="10">
    <source>
        <dbReference type="Proteomes" id="UP000254956"/>
    </source>
</evidence>
<feature type="domain" description="Thioredoxin-like fold" evidence="7">
    <location>
        <begin position="35"/>
        <end position="201"/>
    </location>
</feature>
<dbReference type="InterPro" id="IPR036249">
    <property type="entry name" value="Thioredoxin-like_sf"/>
</dbReference>
<dbReference type="GO" id="GO:0016853">
    <property type="term" value="F:isomerase activity"/>
    <property type="evidence" value="ECO:0007669"/>
    <property type="project" value="UniProtKB-KW"/>
</dbReference>
<dbReference type="Gene3D" id="3.40.30.10">
    <property type="entry name" value="Glutaredoxin"/>
    <property type="match status" value="1"/>
</dbReference>
<dbReference type="GO" id="GO:0016491">
    <property type="term" value="F:oxidoreductase activity"/>
    <property type="evidence" value="ECO:0007669"/>
    <property type="project" value="UniProtKB-KW"/>
</dbReference>
<organism evidence="9 10">
    <name type="scientific">Staphylococcus arlettae</name>
    <dbReference type="NCBI Taxonomy" id="29378"/>
    <lineage>
        <taxon>Bacteria</taxon>
        <taxon>Bacillati</taxon>
        <taxon>Bacillota</taxon>
        <taxon>Bacilli</taxon>
        <taxon>Bacillales</taxon>
        <taxon>Staphylococcaceae</taxon>
        <taxon>Staphylococcus</taxon>
    </lineage>
</organism>
<evidence type="ECO:0000256" key="5">
    <source>
        <dbReference type="ARBA" id="ARBA00023284"/>
    </source>
</evidence>
<dbReference type="EMBL" id="UGZE01000001">
    <property type="protein sequence ID" value="SUJ11051.1"/>
    <property type="molecule type" value="Genomic_DNA"/>
</dbReference>
<dbReference type="PANTHER" id="PTHR13887:SF14">
    <property type="entry name" value="DISULFIDE BOND FORMATION PROTEIN D"/>
    <property type="match status" value="1"/>
</dbReference>
<evidence type="ECO:0000256" key="2">
    <source>
        <dbReference type="ARBA" id="ARBA00022729"/>
    </source>
</evidence>
<dbReference type="SUPFAM" id="SSF52833">
    <property type="entry name" value="Thioredoxin-like"/>
    <property type="match status" value="1"/>
</dbReference>
<reference evidence="8 11" key="2">
    <citation type="submission" date="2019-07" db="EMBL/GenBank/DDBJ databases">
        <title>Whole genome shotgun sequence of Staphylococcus arlettae NBRC 109765.</title>
        <authorList>
            <person name="Hosoyama A."/>
            <person name="Uohara A."/>
            <person name="Ohji S."/>
            <person name="Ichikawa N."/>
        </authorList>
    </citation>
    <scope>NUCLEOTIDE SEQUENCE [LARGE SCALE GENOMIC DNA]</scope>
    <source>
        <strain evidence="8 11">NBRC 109765</strain>
    </source>
</reference>
<reference evidence="9 10" key="1">
    <citation type="submission" date="2018-06" db="EMBL/GenBank/DDBJ databases">
        <authorList>
            <consortium name="Pathogen Informatics"/>
            <person name="Doyle S."/>
        </authorList>
    </citation>
    <scope>NUCLEOTIDE SEQUENCE [LARGE SCALE GENOMIC DNA]</scope>
    <source>
        <strain evidence="9 10">NCTC12413</strain>
    </source>
</reference>
<gene>
    <name evidence="9" type="primary">bdbD</name>
    <name evidence="9" type="ORF">NCTC12413_00548</name>
    <name evidence="8" type="ORF">SAR03_14080</name>
</gene>
<dbReference type="GeneID" id="97286899"/>
<comment type="similarity">
    <text evidence="1">Belongs to the thioredoxin family. DsbA subfamily.</text>
</comment>
<dbReference type="Proteomes" id="UP000254956">
    <property type="component" value="Unassembled WGS sequence"/>
</dbReference>
<evidence type="ECO:0000256" key="4">
    <source>
        <dbReference type="ARBA" id="ARBA00023157"/>
    </source>
</evidence>
<feature type="chain" id="PRO_5044586669" evidence="6">
    <location>
        <begin position="25"/>
        <end position="205"/>
    </location>
</feature>
<dbReference type="AlphaFoldDB" id="A0A380C153"/>
<evidence type="ECO:0000313" key="11">
    <source>
        <dbReference type="Proteomes" id="UP000321598"/>
    </source>
</evidence>
<dbReference type="PANTHER" id="PTHR13887">
    <property type="entry name" value="GLUTATHIONE S-TRANSFERASE KAPPA"/>
    <property type="match status" value="1"/>
</dbReference>
<keyword evidence="4" id="KW-1015">Disulfide bond</keyword>
<evidence type="ECO:0000313" key="8">
    <source>
        <dbReference type="EMBL" id="GEQ00371.1"/>
    </source>
</evidence>
<dbReference type="InterPro" id="IPR012336">
    <property type="entry name" value="Thioredoxin-like_fold"/>
</dbReference>
<dbReference type="OrthoDB" id="117402at2"/>
<evidence type="ECO:0000313" key="9">
    <source>
        <dbReference type="EMBL" id="SUJ11051.1"/>
    </source>
</evidence>
<dbReference type="Proteomes" id="UP000321598">
    <property type="component" value="Unassembled WGS sequence"/>
</dbReference>
<keyword evidence="3" id="KW-0560">Oxidoreductase</keyword>
<feature type="signal peptide" evidence="6">
    <location>
        <begin position="1"/>
        <end position="24"/>
    </location>
</feature>
<evidence type="ECO:0000259" key="7">
    <source>
        <dbReference type="Pfam" id="PF13462"/>
    </source>
</evidence>
<accession>A0A380C153</accession>
<dbReference type="EMBL" id="BKAV01000013">
    <property type="protein sequence ID" value="GEQ00371.1"/>
    <property type="molecule type" value="Genomic_DNA"/>
</dbReference>
<dbReference type="PROSITE" id="PS51257">
    <property type="entry name" value="PROKAR_LIPOPROTEIN"/>
    <property type="match status" value="1"/>
</dbReference>
<evidence type="ECO:0000256" key="1">
    <source>
        <dbReference type="ARBA" id="ARBA00005791"/>
    </source>
</evidence>
<keyword evidence="11" id="KW-1185">Reference proteome</keyword>
<dbReference type="Pfam" id="PF13462">
    <property type="entry name" value="Thioredoxin_4"/>
    <property type="match status" value="1"/>
</dbReference>
<evidence type="ECO:0000256" key="6">
    <source>
        <dbReference type="SAM" id="SignalP"/>
    </source>
</evidence>
<dbReference type="RefSeq" id="WP_002510060.1">
    <property type="nucleotide sequence ID" value="NZ_AP019698.1"/>
</dbReference>
<dbReference type="STRING" id="1212545.SARL_06659"/>
<evidence type="ECO:0000256" key="3">
    <source>
        <dbReference type="ARBA" id="ARBA00023002"/>
    </source>
</evidence>
<keyword evidence="9" id="KW-0413">Isomerase</keyword>